<reference evidence="6 7" key="1">
    <citation type="submission" date="2016-10" db="EMBL/GenBank/DDBJ databases">
        <authorList>
            <person name="de Groot N.N."/>
        </authorList>
    </citation>
    <scope>NUCLEOTIDE SEQUENCE [LARGE SCALE GENOMIC DNA]</scope>
    <source>
        <strain evidence="6 7">DSM 19547</strain>
    </source>
</reference>
<dbReference type="SMART" id="SM00448">
    <property type="entry name" value="REC"/>
    <property type="match status" value="1"/>
</dbReference>
<dbReference type="InterPro" id="IPR011006">
    <property type="entry name" value="CheY-like_superfamily"/>
</dbReference>
<dbReference type="PROSITE" id="PS50043">
    <property type="entry name" value="HTH_LUXR_2"/>
    <property type="match status" value="1"/>
</dbReference>
<feature type="domain" description="Response regulatory" evidence="5">
    <location>
        <begin position="2"/>
        <end position="118"/>
    </location>
</feature>
<dbReference type="Pfam" id="PF00196">
    <property type="entry name" value="GerE"/>
    <property type="match status" value="1"/>
</dbReference>
<dbReference type="Gene3D" id="1.10.10.10">
    <property type="entry name" value="Winged helix-like DNA-binding domain superfamily/Winged helix DNA-binding domain"/>
    <property type="match status" value="1"/>
</dbReference>
<dbReference type="Pfam" id="PF00072">
    <property type="entry name" value="Response_reg"/>
    <property type="match status" value="1"/>
</dbReference>
<dbReference type="InterPro" id="IPR036388">
    <property type="entry name" value="WH-like_DNA-bd_sf"/>
</dbReference>
<dbReference type="SUPFAM" id="SSF46894">
    <property type="entry name" value="C-terminal effector domain of the bipartite response regulators"/>
    <property type="match status" value="1"/>
</dbReference>
<dbReference type="SMART" id="SM00421">
    <property type="entry name" value="HTH_LUXR"/>
    <property type="match status" value="1"/>
</dbReference>
<dbReference type="InterPro" id="IPR016032">
    <property type="entry name" value="Sig_transdc_resp-reg_C-effctor"/>
</dbReference>
<dbReference type="CDD" id="cd17535">
    <property type="entry name" value="REC_NarL-like"/>
    <property type="match status" value="1"/>
</dbReference>
<dbReference type="GO" id="GO:0003677">
    <property type="term" value="F:DNA binding"/>
    <property type="evidence" value="ECO:0007669"/>
    <property type="project" value="UniProtKB-KW"/>
</dbReference>
<keyword evidence="2" id="KW-0238">DNA-binding</keyword>
<dbReference type="InterPro" id="IPR051015">
    <property type="entry name" value="EvgA-like"/>
</dbReference>
<dbReference type="PANTHER" id="PTHR45566">
    <property type="entry name" value="HTH-TYPE TRANSCRIPTIONAL REGULATOR YHJB-RELATED"/>
    <property type="match status" value="1"/>
</dbReference>
<feature type="modified residue" description="4-aspartylphosphate" evidence="3">
    <location>
        <position position="53"/>
    </location>
</feature>
<feature type="domain" description="HTH luxR-type" evidence="4">
    <location>
        <begin position="131"/>
        <end position="197"/>
    </location>
</feature>
<evidence type="ECO:0000256" key="1">
    <source>
        <dbReference type="ARBA" id="ARBA00022553"/>
    </source>
</evidence>
<gene>
    <name evidence="6" type="ORF">SAMN04488047_1034</name>
</gene>
<dbReference type="EMBL" id="FOXA01000003">
    <property type="protein sequence ID" value="SFP14415.1"/>
    <property type="molecule type" value="Genomic_DNA"/>
</dbReference>
<accession>A0A1I5MXP5</accession>
<keyword evidence="1 3" id="KW-0597">Phosphoprotein</keyword>
<dbReference type="InterPro" id="IPR000792">
    <property type="entry name" value="Tscrpt_reg_LuxR_C"/>
</dbReference>
<keyword evidence="7" id="KW-1185">Reference proteome</keyword>
<dbReference type="AlphaFoldDB" id="A0A1I5MXP5"/>
<dbReference type="STRING" id="441119.SAMN04488047_1034"/>
<dbReference type="RefSeq" id="WP_093418720.1">
    <property type="nucleotide sequence ID" value="NZ_FOXA01000003.1"/>
</dbReference>
<organism evidence="6 7">
    <name type="scientific">Tranquillimonas alkanivorans</name>
    <dbReference type="NCBI Taxonomy" id="441119"/>
    <lineage>
        <taxon>Bacteria</taxon>
        <taxon>Pseudomonadati</taxon>
        <taxon>Pseudomonadota</taxon>
        <taxon>Alphaproteobacteria</taxon>
        <taxon>Rhodobacterales</taxon>
        <taxon>Roseobacteraceae</taxon>
        <taxon>Tranquillimonas</taxon>
    </lineage>
</organism>
<dbReference type="PRINTS" id="PR00038">
    <property type="entry name" value="HTHLUXR"/>
</dbReference>
<evidence type="ECO:0000313" key="7">
    <source>
        <dbReference type="Proteomes" id="UP000199356"/>
    </source>
</evidence>
<dbReference type="PROSITE" id="PS50110">
    <property type="entry name" value="RESPONSE_REGULATORY"/>
    <property type="match status" value="1"/>
</dbReference>
<dbReference type="InterPro" id="IPR058245">
    <property type="entry name" value="NreC/VraR/RcsB-like_REC"/>
</dbReference>
<evidence type="ECO:0000256" key="3">
    <source>
        <dbReference type="PROSITE-ProRule" id="PRU00169"/>
    </source>
</evidence>
<dbReference type="Gene3D" id="3.40.50.2300">
    <property type="match status" value="1"/>
</dbReference>
<dbReference type="PANTHER" id="PTHR45566:SF1">
    <property type="entry name" value="HTH-TYPE TRANSCRIPTIONAL REGULATOR YHJB-RELATED"/>
    <property type="match status" value="1"/>
</dbReference>
<dbReference type="GO" id="GO:0006355">
    <property type="term" value="P:regulation of DNA-templated transcription"/>
    <property type="evidence" value="ECO:0007669"/>
    <property type="project" value="InterPro"/>
</dbReference>
<evidence type="ECO:0000259" key="4">
    <source>
        <dbReference type="PROSITE" id="PS50043"/>
    </source>
</evidence>
<proteinExistence type="predicted"/>
<dbReference type="InterPro" id="IPR001789">
    <property type="entry name" value="Sig_transdc_resp-reg_receiver"/>
</dbReference>
<dbReference type="OrthoDB" id="3679796at2"/>
<dbReference type="GO" id="GO:0000160">
    <property type="term" value="P:phosphorelay signal transduction system"/>
    <property type="evidence" value="ECO:0007669"/>
    <property type="project" value="InterPro"/>
</dbReference>
<dbReference type="CDD" id="cd06170">
    <property type="entry name" value="LuxR_C_like"/>
    <property type="match status" value="1"/>
</dbReference>
<dbReference type="SUPFAM" id="SSF52172">
    <property type="entry name" value="CheY-like"/>
    <property type="match status" value="1"/>
</dbReference>
<evidence type="ECO:0000313" key="6">
    <source>
        <dbReference type="EMBL" id="SFP14415.1"/>
    </source>
</evidence>
<evidence type="ECO:0000259" key="5">
    <source>
        <dbReference type="PROSITE" id="PS50110"/>
    </source>
</evidence>
<sequence>MRVLVADDHDLVRETIAAYLESEGGARASLAPSLTEALERVAAEGAFDLVLLDYNMPGMDGLRGLARMLEANAGRPVAILSGSGTQTLADEAVASGAAGFVPKTLSSRAMIAAARLMIEGQVFLPETLEQEEEAQRYGLSRRETEMLRGICAGKSNKEIARDHDIQEVTVKLHVRTLSRKLGARNRTHAAMIARDRGLI</sequence>
<protein>
    <submittedName>
        <fullName evidence="6">Two component transcriptional regulator, LuxR family</fullName>
    </submittedName>
</protein>
<dbReference type="Proteomes" id="UP000199356">
    <property type="component" value="Unassembled WGS sequence"/>
</dbReference>
<name>A0A1I5MXP5_9RHOB</name>
<evidence type="ECO:0000256" key="2">
    <source>
        <dbReference type="ARBA" id="ARBA00023125"/>
    </source>
</evidence>